<dbReference type="EMBL" id="WJWF01000004">
    <property type="protein sequence ID" value="MRL35047.1"/>
    <property type="molecule type" value="Genomic_DNA"/>
</dbReference>
<evidence type="ECO:0000256" key="3">
    <source>
        <dbReference type="ARBA" id="ARBA00022729"/>
    </source>
</evidence>
<name>A0A483NAA8_KLEPN</name>
<sequence>MIPGKMLMYMAGLALTTSATAQADSSDSQNGVAIGAGAQYAPRYSGSEKMRLQVVPFFQAREDAFFADARKGIGYDLQSDSGLYLEHTLGYNLGRDDKDSDWRDGASSLKGMGKIRATVNTALAAGWQFTPWFSAEGKATLPLSDDQGVNYQASVTLLPLQSDTDTIAFQTAALFGDARYMNTWYGVSDVQSSRSRYTRYKATGGFCGVETTVTWSHQFDPHWASLVSADYTWLGDHAADSPIVSRRNEATGTVGFTYSF</sequence>
<feature type="chain" id="PRO_5042717699" evidence="6">
    <location>
        <begin position="24"/>
        <end position="260"/>
    </location>
</feature>
<evidence type="ECO:0000256" key="6">
    <source>
        <dbReference type="SAM" id="SignalP"/>
    </source>
</evidence>
<proteinExistence type="inferred from homology"/>
<evidence type="ECO:0000256" key="4">
    <source>
        <dbReference type="ARBA" id="ARBA00023136"/>
    </source>
</evidence>
<dbReference type="Pfam" id="PF06629">
    <property type="entry name" value="MipA"/>
    <property type="match status" value="1"/>
</dbReference>
<evidence type="ECO:0000256" key="2">
    <source>
        <dbReference type="ARBA" id="ARBA00005722"/>
    </source>
</evidence>
<feature type="signal peptide" evidence="6">
    <location>
        <begin position="1"/>
        <end position="23"/>
    </location>
</feature>
<evidence type="ECO:0000313" key="9">
    <source>
        <dbReference type="EMBL" id="TCX97007.1"/>
    </source>
</evidence>
<dbReference type="PANTHER" id="PTHR38776">
    <property type="entry name" value="MLTA-INTERACTING PROTEIN-RELATED"/>
    <property type="match status" value="1"/>
</dbReference>
<dbReference type="GO" id="GO:0009279">
    <property type="term" value="C:cell outer membrane"/>
    <property type="evidence" value="ECO:0007669"/>
    <property type="project" value="UniProtKB-SubCell"/>
</dbReference>
<dbReference type="InterPro" id="IPR010583">
    <property type="entry name" value="MipA"/>
</dbReference>
<organism evidence="9">
    <name type="scientific">Klebsiella pneumoniae</name>
    <dbReference type="NCBI Taxonomy" id="573"/>
    <lineage>
        <taxon>Bacteria</taxon>
        <taxon>Pseudomonadati</taxon>
        <taxon>Pseudomonadota</taxon>
        <taxon>Gammaproteobacteria</taxon>
        <taxon>Enterobacterales</taxon>
        <taxon>Enterobacteriaceae</taxon>
        <taxon>Klebsiella/Raoultella group</taxon>
        <taxon>Klebsiella</taxon>
        <taxon>Klebsiella pneumoniae complex</taxon>
    </lineage>
</organism>
<reference evidence="7" key="3">
    <citation type="submission" date="2019-10" db="EMBL/GenBank/DDBJ databases">
        <title>Molecular typing, antibiotic resistance determination and virulence profiling for 36 multidrug-resistant clinical Klebsiella pneumoniae isolates using second- and third-generation sequencing.</title>
        <authorList>
            <person name="Shelenkov A."/>
            <person name="Mikhaylova Y."/>
            <person name="Yanushevich Y."/>
            <person name="Samoilov A."/>
            <person name="Petrova L."/>
            <person name="Fomina V."/>
            <person name="Gusarov V."/>
            <person name="Zamyatin M."/>
            <person name="Shagin D."/>
        </authorList>
    </citation>
    <scope>NUCLEOTIDE SEQUENCE [LARGE SCALE GENOMIC DNA]</scope>
    <source>
        <strain evidence="7">CriePir115</strain>
    </source>
</reference>
<dbReference type="EMBL" id="FLDK01000002">
    <property type="protein sequence ID" value="SBG95698.1"/>
    <property type="molecule type" value="Genomic_DNA"/>
</dbReference>
<keyword evidence="4" id="KW-0472">Membrane</keyword>
<evidence type="ECO:0000313" key="10">
    <source>
        <dbReference type="Proteomes" id="UP000077826"/>
    </source>
</evidence>
<accession>A0A483NAA8</accession>
<evidence type="ECO:0000256" key="1">
    <source>
        <dbReference type="ARBA" id="ARBA00004442"/>
    </source>
</evidence>
<reference evidence="9" key="2">
    <citation type="submission" date="2019-01" db="EMBL/GenBank/DDBJ databases">
        <authorList>
            <person name="Lista F."/>
            <person name="Anselmo A."/>
        </authorList>
    </citation>
    <scope>NUCLEOTIDE SEQUENCE</scope>
    <source>
        <strain evidence="9">2S</strain>
    </source>
</reference>
<dbReference type="AlphaFoldDB" id="A0A483NAA8"/>
<dbReference type="RefSeq" id="WP_023316249.1">
    <property type="nucleotide sequence ID" value="NZ_BDLF01000004.1"/>
</dbReference>
<comment type="caution">
    <text evidence="9">The sequence shown here is derived from an EMBL/GenBank/DDBJ whole genome shotgun (WGS) entry which is preliminary data.</text>
</comment>
<keyword evidence="3 6" id="KW-0732">Signal</keyword>
<dbReference type="EMBL" id="SDCU01000055">
    <property type="protein sequence ID" value="TCX97007.1"/>
    <property type="molecule type" value="Genomic_DNA"/>
</dbReference>
<dbReference type="InterPro" id="IPR011250">
    <property type="entry name" value="OMP/PagP_B-barrel"/>
</dbReference>
<dbReference type="SUPFAM" id="SSF56925">
    <property type="entry name" value="OMPA-like"/>
    <property type="match status" value="1"/>
</dbReference>
<protein>
    <submittedName>
        <fullName evidence="8">MipA family protein</fullName>
    </submittedName>
    <submittedName>
        <fullName evidence="9">MipA/OmpV family protein</fullName>
    </submittedName>
</protein>
<keyword evidence="5" id="KW-0998">Cell outer membrane</keyword>
<evidence type="ECO:0000313" key="7">
    <source>
        <dbReference type="EMBL" id="MRL35047.1"/>
    </source>
</evidence>
<evidence type="ECO:0000256" key="5">
    <source>
        <dbReference type="ARBA" id="ARBA00023237"/>
    </source>
</evidence>
<reference evidence="8 10" key="1">
    <citation type="submission" date="2016-04" db="EMBL/GenBank/DDBJ databases">
        <authorList>
            <consortium name="Pathogen Informatics"/>
        </authorList>
    </citation>
    <scope>NUCLEOTIDE SEQUENCE [LARGE SCALE GENOMIC DNA]</scope>
    <source>
        <strain evidence="8">K480</strain>
        <strain evidence="10">k480</strain>
    </source>
</reference>
<evidence type="ECO:0000313" key="8">
    <source>
        <dbReference type="EMBL" id="SBG95698.1"/>
    </source>
</evidence>
<comment type="similarity">
    <text evidence="2">Belongs to the MipA/OmpV family.</text>
</comment>
<comment type="subcellular location">
    <subcellularLocation>
        <location evidence="1">Cell outer membrane</location>
    </subcellularLocation>
</comment>
<dbReference type="Proteomes" id="UP000077826">
    <property type="component" value="Unassembled WGS sequence"/>
</dbReference>
<gene>
    <name evidence="9" type="ORF">ETF11_26280</name>
    <name evidence="7" type="ORF">GJJ18_06320</name>
    <name evidence="8" type="ORF">SAMEA2273558_01029</name>
</gene>
<dbReference type="PANTHER" id="PTHR38776:SF1">
    <property type="entry name" value="MLTA-INTERACTING PROTEIN-RELATED"/>
    <property type="match status" value="1"/>
</dbReference>